<name>A0AA88DUU3_FICCA</name>
<proteinExistence type="predicted"/>
<dbReference type="EMBL" id="BTGU01000115">
    <property type="protein sequence ID" value="GMN61666.1"/>
    <property type="molecule type" value="Genomic_DNA"/>
</dbReference>
<dbReference type="AlphaFoldDB" id="A0AA88DUU3"/>
<evidence type="ECO:0000313" key="1">
    <source>
        <dbReference type="EMBL" id="GMN61666.1"/>
    </source>
</evidence>
<dbReference type="Proteomes" id="UP001187192">
    <property type="component" value="Unassembled WGS sequence"/>
</dbReference>
<sequence>MTNQSETEDFKNLVEDVISKAIDKASQFTHATHCCGSYEMLSVTFENLRALYEISKENSLPFRYQAIPLVHLYGVAKSLRESNIFLDHDKVLYRYHHLPIDNFSGNIFPVDWKKPWTMQMTILKETVEFKNLVEGVIRETICSNSHLTDEEIAKVVMTVVGGSQRLSGELKWKVSLRFGSNPFWRSCIESFGKTGFNFMNVSSVKRFHESLKLVYYADCVGKPNYISLDCSIYLVEYLLTMIFYLKGRFFSAKSCFLEWLISREWNKNSILKFEADWQEQFSCALDIIAGMVAELLYNEKDVFTWMKNSKLESEAHPILVSRLFVALCSLCVNSGKYYDLLFELLDRAEIISKLPP</sequence>
<dbReference type="PANTHER" id="PTHR21529">
    <property type="entry name" value="MAMMARY TURMOR VIRUS RECEPTOR HOMOLOG 1, 2 MTVR1, 2"/>
    <property type="match status" value="1"/>
</dbReference>
<dbReference type="InterPro" id="IPR039904">
    <property type="entry name" value="TRANK1"/>
</dbReference>
<dbReference type="PANTHER" id="PTHR21529:SF4">
    <property type="entry name" value="TPR AND ANKYRIN REPEAT-CONTAINING PROTEIN 1"/>
    <property type="match status" value="1"/>
</dbReference>
<comment type="caution">
    <text evidence="1">The sequence shown here is derived from an EMBL/GenBank/DDBJ whole genome shotgun (WGS) entry which is preliminary data.</text>
</comment>
<reference evidence="1" key="1">
    <citation type="submission" date="2023-07" db="EMBL/GenBank/DDBJ databases">
        <title>draft genome sequence of fig (Ficus carica).</title>
        <authorList>
            <person name="Takahashi T."/>
            <person name="Nishimura K."/>
        </authorList>
    </citation>
    <scope>NUCLEOTIDE SEQUENCE</scope>
</reference>
<protein>
    <submittedName>
        <fullName evidence="1">Uncharacterized protein</fullName>
    </submittedName>
</protein>
<keyword evidence="2" id="KW-1185">Reference proteome</keyword>
<evidence type="ECO:0000313" key="2">
    <source>
        <dbReference type="Proteomes" id="UP001187192"/>
    </source>
</evidence>
<accession>A0AA88DUU3</accession>
<gene>
    <name evidence="1" type="ORF">TIFTF001_030762</name>
</gene>
<organism evidence="1 2">
    <name type="scientific">Ficus carica</name>
    <name type="common">Common fig</name>
    <dbReference type="NCBI Taxonomy" id="3494"/>
    <lineage>
        <taxon>Eukaryota</taxon>
        <taxon>Viridiplantae</taxon>
        <taxon>Streptophyta</taxon>
        <taxon>Embryophyta</taxon>
        <taxon>Tracheophyta</taxon>
        <taxon>Spermatophyta</taxon>
        <taxon>Magnoliopsida</taxon>
        <taxon>eudicotyledons</taxon>
        <taxon>Gunneridae</taxon>
        <taxon>Pentapetalae</taxon>
        <taxon>rosids</taxon>
        <taxon>fabids</taxon>
        <taxon>Rosales</taxon>
        <taxon>Moraceae</taxon>
        <taxon>Ficeae</taxon>
        <taxon>Ficus</taxon>
    </lineage>
</organism>